<gene>
    <name evidence="1" type="ORF">SBFV3_gp04</name>
</gene>
<keyword evidence="2" id="KW-1185">Reference proteome</keyword>
<proteinExistence type="predicted"/>
<reference evidence="1 2" key="1">
    <citation type="journal article" date="2018" name="Environ. Microbiol.">
        <title>New archaeal viruses discovered by metagenomic analysis of viral communities in enrichment cultures.</title>
        <authorList>
            <person name="Liu Y."/>
            <person name="Brandt D."/>
            <person name="Ishino S."/>
            <person name="Ishino Y."/>
            <person name="Koonin E.V."/>
            <person name="Kalinowski J."/>
            <person name="Krupovic M."/>
            <person name="Prangishvili D."/>
        </authorList>
    </citation>
    <scope>NUCLEOTIDE SEQUENCE [LARGE SCALE GENOMIC DNA]</scope>
</reference>
<evidence type="ECO:0000313" key="1">
    <source>
        <dbReference type="EMBL" id="AZI75839.1"/>
    </source>
</evidence>
<name>A0A3Q8Q9A2_9VIRU</name>
<sequence length="109" mass="12557">MKELVSVLQRLGVKFGVIWKESIVIDASIYGITSDSITLRSRGYNGSEVDIFIWETKNGVYVVVLKDHHEEFIGKDIAKSVCVKQIGNFLFEIRFNMKCEKEDIRKSLR</sequence>
<protein>
    <submittedName>
        <fullName evidence="1">Uncharacterized protein</fullName>
    </submittedName>
</protein>
<accession>A0A3Q8Q9A2</accession>
<dbReference type="Proteomes" id="UP000269193">
    <property type="component" value="Segment"/>
</dbReference>
<organism evidence="1 2">
    <name type="scientific">Sulfolobales Beppu filamentous virus 3</name>
    <dbReference type="NCBI Taxonomy" id="2493124"/>
    <lineage>
        <taxon>Viruses</taxon>
        <taxon>Adnaviria</taxon>
        <taxon>Zilligvirae</taxon>
        <taxon>Taleaviricota</taxon>
        <taxon>Tokiviricetes</taxon>
        <taxon>Ligamenvirales</taxon>
        <taxon>Lipothrixviridae</taxon>
        <taxon>Deltalipothrixvirus</taxon>
        <taxon>Deltalipothrixvirus beppuense</taxon>
        <taxon>Deltalipothrixvirus SBFV3</taxon>
    </lineage>
</organism>
<dbReference type="EMBL" id="MK064564">
    <property type="protein sequence ID" value="AZI75839.1"/>
    <property type="molecule type" value="Genomic_DNA"/>
</dbReference>
<evidence type="ECO:0000313" key="2">
    <source>
        <dbReference type="Proteomes" id="UP000269193"/>
    </source>
</evidence>